<dbReference type="Proteomes" id="UP000579523">
    <property type="component" value="Unassembled WGS sequence"/>
</dbReference>
<keyword evidence="1" id="KW-0812">Transmembrane</keyword>
<feature type="transmembrane region" description="Helical" evidence="1">
    <location>
        <begin position="40"/>
        <end position="60"/>
    </location>
</feature>
<evidence type="ECO:0000256" key="1">
    <source>
        <dbReference type="SAM" id="Phobius"/>
    </source>
</evidence>
<proteinExistence type="predicted"/>
<comment type="caution">
    <text evidence="2">The sequence shown here is derived from an EMBL/GenBank/DDBJ whole genome shotgun (WGS) entry which is preliminary data.</text>
</comment>
<keyword evidence="1" id="KW-1133">Transmembrane helix</keyword>
<keyword evidence="3" id="KW-1185">Reference proteome</keyword>
<accession>A0A7W7V9D1</accession>
<dbReference type="AlphaFoldDB" id="A0A7W7V9D1"/>
<evidence type="ECO:0000313" key="3">
    <source>
        <dbReference type="Proteomes" id="UP000579523"/>
    </source>
</evidence>
<dbReference type="EMBL" id="JACHJI010000012">
    <property type="protein sequence ID" value="MBB4901692.1"/>
    <property type="molecule type" value="Genomic_DNA"/>
</dbReference>
<evidence type="ECO:0000313" key="2">
    <source>
        <dbReference type="EMBL" id="MBB4901692.1"/>
    </source>
</evidence>
<gene>
    <name evidence="2" type="ORF">FHS37_005783</name>
</gene>
<organism evidence="2 3">
    <name type="scientific">Streptomyces griseomycini</name>
    <dbReference type="NCBI Taxonomy" id="66895"/>
    <lineage>
        <taxon>Bacteria</taxon>
        <taxon>Bacillati</taxon>
        <taxon>Actinomycetota</taxon>
        <taxon>Actinomycetes</taxon>
        <taxon>Kitasatosporales</taxon>
        <taxon>Streptomycetaceae</taxon>
        <taxon>Streptomyces</taxon>
    </lineage>
</organism>
<reference evidence="2 3" key="1">
    <citation type="submission" date="2020-08" db="EMBL/GenBank/DDBJ databases">
        <title>Genomic Encyclopedia of Type Strains, Phase III (KMG-III): the genomes of soil and plant-associated and newly described type strains.</title>
        <authorList>
            <person name="Whitman W."/>
        </authorList>
    </citation>
    <scope>NUCLEOTIDE SEQUENCE [LARGE SCALE GENOMIC DNA]</scope>
    <source>
        <strain evidence="2 3">CECT 3273</strain>
    </source>
</reference>
<keyword evidence="1" id="KW-0472">Membrane</keyword>
<dbReference type="RefSeq" id="WP_184826435.1">
    <property type="nucleotide sequence ID" value="NZ_BMTK01000028.1"/>
</dbReference>
<sequence>MNHSLDPESNPDTFQASVGGRRFAVSISVSHAFVKPLRRFANFFTAISFGVLVNILANLLTAHGIPWRH</sequence>
<protein>
    <submittedName>
        <fullName evidence="2">Uncharacterized protein</fullName>
    </submittedName>
</protein>
<name>A0A7W7V9D1_9ACTN</name>